<dbReference type="Pfam" id="PF01325">
    <property type="entry name" value="Fe_dep_repress"/>
    <property type="match status" value="1"/>
</dbReference>
<evidence type="ECO:0000259" key="5">
    <source>
        <dbReference type="PROSITE" id="PS50944"/>
    </source>
</evidence>
<feature type="domain" description="HTH dtxR-type" evidence="5">
    <location>
        <begin position="1"/>
        <end position="66"/>
    </location>
</feature>
<keyword evidence="4" id="KW-0804">Transcription</keyword>
<evidence type="ECO:0000256" key="2">
    <source>
        <dbReference type="ARBA" id="ARBA00023015"/>
    </source>
</evidence>
<dbReference type="InterPro" id="IPR050536">
    <property type="entry name" value="DtxR_MntR_Metal-Reg"/>
</dbReference>
<dbReference type="SUPFAM" id="SSF46785">
    <property type="entry name" value="Winged helix' DNA-binding domain"/>
    <property type="match status" value="1"/>
</dbReference>
<dbReference type="PANTHER" id="PTHR33238:SF7">
    <property type="entry name" value="IRON-DEPENDENT TRANSCRIPTIONAL REGULATOR"/>
    <property type="match status" value="1"/>
</dbReference>
<dbReference type="InterPro" id="IPR022687">
    <property type="entry name" value="HTH_DTXR"/>
</dbReference>
<dbReference type="RefSeq" id="WP_316966073.1">
    <property type="nucleotide sequence ID" value="NZ_JARFPK010000010.1"/>
</dbReference>
<dbReference type="InterPro" id="IPR001367">
    <property type="entry name" value="Fe_dep_repressor"/>
</dbReference>
<evidence type="ECO:0000256" key="3">
    <source>
        <dbReference type="ARBA" id="ARBA00023125"/>
    </source>
</evidence>
<dbReference type="Pfam" id="PF02742">
    <property type="entry name" value="Fe_dep_repr_C"/>
    <property type="match status" value="1"/>
</dbReference>
<keyword evidence="2" id="KW-0805">Transcription regulation</keyword>
<dbReference type="EMBL" id="JARFPK010000010">
    <property type="protein sequence ID" value="MDF0590326.1"/>
    <property type="molecule type" value="Genomic_DNA"/>
</dbReference>
<evidence type="ECO:0000256" key="4">
    <source>
        <dbReference type="ARBA" id="ARBA00023163"/>
    </source>
</evidence>
<protein>
    <submittedName>
        <fullName evidence="6">Iron dependent repressor, metal binding and dimerization domain protein</fullName>
    </submittedName>
</protein>
<keyword evidence="7" id="KW-1185">Reference proteome</keyword>
<keyword evidence="3" id="KW-0238">DNA-binding</keyword>
<reference evidence="6 7" key="1">
    <citation type="submission" date="2023-03" db="EMBL/GenBank/DDBJ databases">
        <title>WGS of Methanotrichaceae archaeon Mx.</title>
        <authorList>
            <person name="Sorokin D.Y."/>
            <person name="Merkel A.Y."/>
        </authorList>
    </citation>
    <scope>NUCLEOTIDE SEQUENCE [LARGE SCALE GENOMIC DNA]</scope>
    <source>
        <strain evidence="6 7">Mx</strain>
    </source>
</reference>
<name>A0ABT5X6K0_9EURY</name>
<dbReference type="InterPro" id="IPR022689">
    <property type="entry name" value="Iron_dep_repressor"/>
</dbReference>
<accession>A0ABT5X6K0</accession>
<comment type="similarity">
    <text evidence="1">Belongs to the DtxR/MntR family.</text>
</comment>
<dbReference type="SMART" id="SM00529">
    <property type="entry name" value="HTH_DTXR"/>
    <property type="match status" value="1"/>
</dbReference>
<dbReference type="PROSITE" id="PS50944">
    <property type="entry name" value="HTH_DTXR"/>
    <property type="match status" value="1"/>
</dbReference>
<evidence type="ECO:0000313" key="6">
    <source>
        <dbReference type="EMBL" id="MDF0590326.1"/>
    </source>
</evidence>
<dbReference type="PANTHER" id="PTHR33238">
    <property type="entry name" value="IRON (METAL) DEPENDENT REPRESSOR, DTXR FAMILY"/>
    <property type="match status" value="1"/>
</dbReference>
<dbReference type="Gene3D" id="1.10.60.10">
    <property type="entry name" value="Iron dependent repressor, metal binding and dimerisation domain"/>
    <property type="match status" value="1"/>
</dbReference>
<proteinExistence type="inferred from homology"/>
<gene>
    <name evidence="6" type="ORF">P0O15_03960</name>
</gene>
<evidence type="ECO:0000256" key="1">
    <source>
        <dbReference type="ARBA" id="ARBA00007871"/>
    </source>
</evidence>
<comment type="caution">
    <text evidence="6">The sequence shown here is derived from an EMBL/GenBank/DDBJ whole genome shotgun (WGS) entry which is preliminary data.</text>
</comment>
<sequence length="164" mass="18833">MTSRLSRKAEDYLEAIYGISLEKGHARIRDISKELSVRPPSVVEMVKKLDEMGYVVHKRQEGVYLTPRGEEVGRVIKDRHETIKAFLILIGVPGPIADKDACVMEHKLDPKTVEQIKNLVKFVEEGPDRPVWLDHFDLFCRTGDHLCRSEKPLLRRKAEEMGVE</sequence>
<dbReference type="InterPro" id="IPR036421">
    <property type="entry name" value="Fe_dep_repressor_sf"/>
</dbReference>
<dbReference type="Gene3D" id="1.10.10.10">
    <property type="entry name" value="Winged helix-like DNA-binding domain superfamily/Winged helix DNA-binding domain"/>
    <property type="match status" value="1"/>
</dbReference>
<evidence type="ECO:0000313" key="7">
    <source>
        <dbReference type="Proteomes" id="UP001220010"/>
    </source>
</evidence>
<organism evidence="6 7">
    <name type="scientific">Candidatus Methanocrinis natronophilus</name>
    <dbReference type="NCBI Taxonomy" id="3033396"/>
    <lineage>
        <taxon>Archaea</taxon>
        <taxon>Methanobacteriati</taxon>
        <taxon>Methanobacteriota</taxon>
        <taxon>Stenosarchaea group</taxon>
        <taxon>Methanomicrobia</taxon>
        <taxon>Methanotrichales</taxon>
        <taxon>Methanotrichaceae</taxon>
        <taxon>Methanocrinis</taxon>
    </lineage>
</organism>
<dbReference type="InterPro" id="IPR036388">
    <property type="entry name" value="WH-like_DNA-bd_sf"/>
</dbReference>
<dbReference type="Proteomes" id="UP001220010">
    <property type="component" value="Unassembled WGS sequence"/>
</dbReference>
<dbReference type="InterPro" id="IPR036390">
    <property type="entry name" value="WH_DNA-bd_sf"/>
</dbReference>